<evidence type="ECO:0000313" key="2">
    <source>
        <dbReference type="Proteomes" id="UP000252139"/>
    </source>
</evidence>
<keyword evidence="2" id="KW-1185">Reference proteome</keyword>
<dbReference type="EMBL" id="PJQL01000695">
    <property type="protein sequence ID" value="RCH93457.1"/>
    <property type="molecule type" value="Genomic_DNA"/>
</dbReference>
<dbReference type="Proteomes" id="UP000252139">
    <property type="component" value="Unassembled WGS sequence"/>
</dbReference>
<protein>
    <submittedName>
        <fullName evidence="1">Uncharacterized protein</fullName>
    </submittedName>
</protein>
<organism evidence="1 2">
    <name type="scientific">Rhizopus azygosporus</name>
    <name type="common">Rhizopus microsporus var. azygosporus</name>
    <dbReference type="NCBI Taxonomy" id="86630"/>
    <lineage>
        <taxon>Eukaryota</taxon>
        <taxon>Fungi</taxon>
        <taxon>Fungi incertae sedis</taxon>
        <taxon>Mucoromycota</taxon>
        <taxon>Mucoromycotina</taxon>
        <taxon>Mucoromycetes</taxon>
        <taxon>Mucorales</taxon>
        <taxon>Mucorineae</taxon>
        <taxon>Rhizopodaceae</taxon>
        <taxon>Rhizopus</taxon>
    </lineage>
</organism>
<accession>A0A367JU50</accession>
<proteinExistence type="predicted"/>
<comment type="caution">
    <text evidence="1">The sequence shown here is derived from an EMBL/GenBank/DDBJ whole genome shotgun (WGS) entry which is preliminary data.</text>
</comment>
<dbReference type="OrthoDB" id="2295331at2759"/>
<reference evidence="1 2" key="1">
    <citation type="journal article" date="2018" name="G3 (Bethesda)">
        <title>Phylogenetic and Phylogenomic Definition of Rhizopus Species.</title>
        <authorList>
            <person name="Gryganskyi A.P."/>
            <person name="Golan J."/>
            <person name="Dolatabadi S."/>
            <person name="Mondo S."/>
            <person name="Robb S."/>
            <person name="Idnurm A."/>
            <person name="Muszewska A."/>
            <person name="Steczkiewicz K."/>
            <person name="Masonjones S."/>
            <person name="Liao H.L."/>
            <person name="Gajdeczka M.T."/>
            <person name="Anike F."/>
            <person name="Vuek A."/>
            <person name="Anishchenko I.M."/>
            <person name="Voigt K."/>
            <person name="de Hoog G.S."/>
            <person name="Smith M.E."/>
            <person name="Heitman J."/>
            <person name="Vilgalys R."/>
            <person name="Stajich J.E."/>
        </authorList>
    </citation>
    <scope>NUCLEOTIDE SEQUENCE [LARGE SCALE GENOMIC DNA]</scope>
    <source>
        <strain evidence="1 2">CBS 357.93</strain>
    </source>
</reference>
<gene>
    <name evidence="1" type="ORF">CU097_003947</name>
</gene>
<sequence length="66" mass="7348">MDTISNNVRLKATIAFQVTDSKLCKPKTKCEEPESKAMSTINRSSYTGLDPVPNEICYDGHMLRLG</sequence>
<evidence type="ECO:0000313" key="1">
    <source>
        <dbReference type="EMBL" id="RCH93457.1"/>
    </source>
</evidence>
<name>A0A367JU50_RHIAZ</name>
<dbReference type="AlphaFoldDB" id="A0A367JU50"/>